<sequence length="102" mass="10641">MSAFFLASAASTRDSNSRSCVYSADSGSIAATLSCSCFSGSFCFFLREAGVSSIGLKGEKLLGGENPTGRIGGFRGIRFPLALPGVEIADDSPKLPKPPPWF</sequence>
<reference evidence="1 2" key="1">
    <citation type="journal article" date="2023" name="Life. Sci Alliance">
        <title>Evolutionary insights into 3D genome organization and epigenetic landscape of Vigna mungo.</title>
        <authorList>
            <person name="Junaid A."/>
            <person name="Singh B."/>
            <person name="Bhatia S."/>
        </authorList>
    </citation>
    <scope>NUCLEOTIDE SEQUENCE [LARGE SCALE GENOMIC DNA]</scope>
    <source>
        <strain evidence="1">Urdbean</strain>
    </source>
</reference>
<gene>
    <name evidence="1" type="ORF">V8G54_011375</name>
</gene>
<evidence type="ECO:0000313" key="2">
    <source>
        <dbReference type="Proteomes" id="UP001374535"/>
    </source>
</evidence>
<organism evidence="1 2">
    <name type="scientific">Vigna mungo</name>
    <name type="common">Black gram</name>
    <name type="synonym">Phaseolus mungo</name>
    <dbReference type="NCBI Taxonomy" id="3915"/>
    <lineage>
        <taxon>Eukaryota</taxon>
        <taxon>Viridiplantae</taxon>
        <taxon>Streptophyta</taxon>
        <taxon>Embryophyta</taxon>
        <taxon>Tracheophyta</taxon>
        <taxon>Spermatophyta</taxon>
        <taxon>Magnoliopsida</taxon>
        <taxon>eudicotyledons</taxon>
        <taxon>Gunneridae</taxon>
        <taxon>Pentapetalae</taxon>
        <taxon>rosids</taxon>
        <taxon>fabids</taxon>
        <taxon>Fabales</taxon>
        <taxon>Fabaceae</taxon>
        <taxon>Papilionoideae</taxon>
        <taxon>50 kb inversion clade</taxon>
        <taxon>NPAAA clade</taxon>
        <taxon>indigoferoid/millettioid clade</taxon>
        <taxon>Phaseoleae</taxon>
        <taxon>Vigna</taxon>
    </lineage>
</organism>
<name>A0AAQ3RZJ7_VIGMU</name>
<keyword evidence="2" id="KW-1185">Reference proteome</keyword>
<accession>A0AAQ3RZJ7</accession>
<evidence type="ECO:0000313" key="1">
    <source>
        <dbReference type="EMBL" id="WVZ13809.1"/>
    </source>
</evidence>
<dbReference type="Proteomes" id="UP001374535">
    <property type="component" value="Chromosome 4"/>
</dbReference>
<protein>
    <submittedName>
        <fullName evidence="1">Uncharacterized protein</fullName>
    </submittedName>
</protein>
<dbReference type="EMBL" id="CP144697">
    <property type="protein sequence ID" value="WVZ13809.1"/>
    <property type="molecule type" value="Genomic_DNA"/>
</dbReference>
<proteinExistence type="predicted"/>
<dbReference type="AlphaFoldDB" id="A0AAQ3RZJ7"/>